<dbReference type="Proteomes" id="UP000033072">
    <property type="component" value="Chromosome"/>
</dbReference>
<dbReference type="EMBL" id="CP009515">
    <property type="protein sequence ID" value="AKB75872.1"/>
    <property type="molecule type" value="Genomic_DNA"/>
</dbReference>
<dbReference type="GO" id="GO:0006779">
    <property type="term" value="P:porphyrin-containing compound biosynthetic process"/>
    <property type="evidence" value="ECO:0007669"/>
    <property type="project" value="InterPro"/>
</dbReference>
<evidence type="ECO:0000313" key="9">
    <source>
        <dbReference type="Proteomes" id="UP000033072"/>
    </source>
</evidence>
<dbReference type="GO" id="GO:0004853">
    <property type="term" value="F:uroporphyrinogen decarboxylase activity"/>
    <property type="evidence" value="ECO:0007669"/>
    <property type="project" value="InterPro"/>
</dbReference>
<dbReference type="OrthoDB" id="124836at2157"/>
<dbReference type="InterPro" id="IPR052024">
    <property type="entry name" value="Methanogen_methyltrans"/>
</dbReference>
<dbReference type="PATRIC" id="fig|1434111.4.peg.3458"/>
<keyword evidence="3 8" id="KW-0808">Transferase</keyword>
<dbReference type="GO" id="GO:0006730">
    <property type="term" value="P:one-carbon metabolic process"/>
    <property type="evidence" value="ECO:0007669"/>
    <property type="project" value="InterPro"/>
</dbReference>
<dbReference type="PANTHER" id="PTHR47099">
    <property type="entry name" value="METHYLCOBAMIDE:COM METHYLTRANSFERASE MTBA"/>
    <property type="match status" value="1"/>
</dbReference>
<dbReference type="GeneID" id="24807458"/>
<comment type="cofactor">
    <cofactor evidence="1">
        <name>Zn(2+)</name>
        <dbReference type="ChEBI" id="CHEBI:29105"/>
    </cofactor>
</comment>
<dbReference type="HOGENOM" id="CLU_040933_2_1_2"/>
<dbReference type="SUPFAM" id="SSF51726">
    <property type="entry name" value="UROD/MetE-like"/>
    <property type="match status" value="1"/>
</dbReference>
<protein>
    <submittedName>
        <fullName evidence="8">Methylcobamide:CoM methyltransferase MtaA</fullName>
    </submittedName>
</protein>
<evidence type="ECO:0000256" key="2">
    <source>
        <dbReference type="ARBA" id="ARBA00022603"/>
    </source>
</evidence>
<dbReference type="STRING" id="1434111.MSLAZ_2611"/>
<keyword evidence="2 8" id="KW-0489">Methyltransferase</keyword>
<dbReference type="NCBIfam" id="TIGR01463">
    <property type="entry name" value="mtaA_cmuA"/>
    <property type="match status" value="1"/>
</dbReference>
<dbReference type="NCBIfam" id="NF040654">
    <property type="entry name" value="MtaA_Meth"/>
    <property type="match status" value="1"/>
</dbReference>
<evidence type="ECO:0000256" key="3">
    <source>
        <dbReference type="ARBA" id="ARBA00022679"/>
    </source>
</evidence>
<dbReference type="InterPro" id="IPR006360">
    <property type="entry name" value="Mtase_MtaA_CmuA"/>
</dbReference>
<evidence type="ECO:0000256" key="5">
    <source>
        <dbReference type="ARBA" id="ARBA00022833"/>
    </source>
</evidence>
<reference evidence="8 9" key="1">
    <citation type="submission" date="2014-07" db="EMBL/GenBank/DDBJ databases">
        <title>Methanogenic archaea and the global carbon cycle.</title>
        <authorList>
            <person name="Henriksen J.R."/>
            <person name="Luke J."/>
            <person name="Reinhart S."/>
            <person name="Benedict M.N."/>
            <person name="Youngblut N.D."/>
            <person name="Metcalf M.E."/>
            <person name="Whitaker R.J."/>
            <person name="Metcalf W.W."/>
        </authorList>
    </citation>
    <scope>NUCLEOTIDE SEQUENCE [LARGE SCALE GENOMIC DNA]</scope>
    <source>
        <strain evidence="8 9">Z-7289</strain>
    </source>
</reference>
<dbReference type="InterPro" id="IPR038071">
    <property type="entry name" value="UROD/MetE-like_sf"/>
</dbReference>
<gene>
    <name evidence="8" type="ORF">MSLAZ_2611</name>
</gene>
<dbReference type="CDD" id="cd03307">
    <property type="entry name" value="Mta_CmuA_like"/>
    <property type="match status" value="1"/>
</dbReference>
<dbReference type="AlphaFoldDB" id="A0A0E3S8M7"/>
<dbReference type="RefSeq" id="WP_048127726.1">
    <property type="nucleotide sequence ID" value="NZ_CP009515.1"/>
</dbReference>
<dbReference type="PANTHER" id="PTHR47099:SF1">
    <property type="entry name" value="METHYLCOBAMIDE:COM METHYLTRANSFERASE MTBA"/>
    <property type="match status" value="1"/>
</dbReference>
<evidence type="ECO:0000256" key="6">
    <source>
        <dbReference type="ARBA" id="ARBA00022994"/>
    </source>
</evidence>
<dbReference type="Gene3D" id="3.20.20.210">
    <property type="match status" value="1"/>
</dbReference>
<keyword evidence="9" id="KW-1185">Reference proteome</keyword>
<proteinExistence type="predicted"/>
<evidence type="ECO:0000256" key="4">
    <source>
        <dbReference type="ARBA" id="ARBA00022723"/>
    </source>
</evidence>
<evidence type="ECO:0000259" key="7">
    <source>
        <dbReference type="Pfam" id="PF01208"/>
    </source>
</evidence>
<dbReference type="NCBIfam" id="NF004889">
    <property type="entry name" value="PRK06252.1"/>
    <property type="match status" value="1"/>
</dbReference>
<dbReference type="InterPro" id="IPR000257">
    <property type="entry name" value="Uroporphyrinogen_deCOase"/>
</dbReference>
<dbReference type="Pfam" id="PF01208">
    <property type="entry name" value="URO-D"/>
    <property type="match status" value="1"/>
</dbReference>
<evidence type="ECO:0000256" key="1">
    <source>
        <dbReference type="ARBA" id="ARBA00001947"/>
    </source>
</evidence>
<sequence>MADPDLRDRFLNTLKGKAVDKVPVLSVTQTGTVELMKESGAAWPEAHFDAEKMADLALSAHTFAGLEAVRYPFCLTVLSEALSCKINPGRLDIQPSPGSNPFAEKPETLELPLDFAERGRIPLIANVTAILRKKAGEEVPLIAGMEGPASLASRLIGTYNFLTWTLKKPETLKEFIKITGAVCSRYTEVLYEAGVDAVCIVDGIAGPDTLDPKDFEIFMRPEYEKFCRAGKGIKLIHICGNSVPILKSISECGFQGISIEEKVTDLQAAKKLVGSKTKLIGNLASSGVMLNGTCEEIKTEATKCLEDGIDILAPGCGIAPKTPIKNIRALVEARDEYYIKLEYQA</sequence>
<dbReference type="GO" id="GO:0032259">
    <property type="term" value="P:methylation"/>
    <property type="evidence" value="ECO:0007669"/>
    <property type="project" value="UniProtKB-KW"/>
</dbReference>
<dbReference type="GO" id="GO:0015948">
    <property type="term" value="P:methanogenesis"/>
    <property type="evidence" value="ECO:0007669"/>
    <property type="project" value="UniProtKB-KW"/>
</dbReference>
<keyword evidence="5" id="KW-0862">Zinc</keyword>
<dbReference type="GO" id="GO:0046872">
    <property type="term" value="F:metal ion binding"/>
    <property type="evidence" value="ECO:0007669"/>
    <property type="project" value="UniProtKB-KW"/>
</dbReference>
<keyword evidence="6" id="KW-0484">Methanogenesis</keyword>
<dbReference type="GO" id="GO:0008168">
    <property type="term" value="F:methyltransferase activity"/>
    <property type="evidence" value="ECO:0007669"/>
    <property type="project" value="UniProtKB-KW"/>
</dbReference>
<evidence type="ECO:0000313" key="8">
    <source>
        <dbReference type="EMBL" id="AKB75872.1"/>
    </source>
</evidence>
<dbReference type="KEGG" id="mls:MSLAZ_2611"/>
<name>A0A0E3S8M7_9EURY</name>
<accession>A0A0E3S8M7</accession>
<keyword evidence="4" id="KW-0479">Metal-binding</keyword>
<organism evidence="8 9">
    <name type="scientific">Methanosarcina lacustris Z-7289</name>
    <dbReference type="NCBI Taxonomy" id="1434111"/>
    <lineage>
        <taxon>Archaea</taxon>
        <taxon>Methanobacteriati</taxon>
        <taxon>Methanobacteriota</taxon>
        <taxon>Stenosarchaea group</taxon>
        <taxon>Methanomicrobia</taxon>
        <taxon>Methanosarcinales</taxon>
        <taxon>Methanosarcinaceae</taxon>
        <taxon>Methanosarcina</taxon>
    </lineage>
</organism>
<feature type="domain" description="Uroporphyrinogen decarboxylase (URO-D)" evidence="7">
    <location>
        <begin position="7"/>
        <end position="337"/>
    </location>
</feature>